<reference evidence="4" key="2">
    <citation type="submission" date="2022-06" db="UniProtKB">
        <authorList>
            <consortium name="EnsemblMetazoa"/>
        </authorList>
    </citation>
    <scope>IDENTIFICATION</scope>
    <source>
        <strain evidence="4">DF5081</strain>
    </source>
</reference>
<organism evidence="4 5">
    <name type="scientific">Caenorhabditis japonica</name>
    <dbReference type="NCBI Taxonomy" id="281687"/>
    <lineage>
        <taxon>Eukaryota</taxon>
        <taxon>Metazoa</taxon>
        <taxon>Ecdysozoa</taxon>
        <taxon>Nematoda</taxon>
        <taxon>Chromadorea</taxon>
        <taxon>Rhabditida</taxon>
        <taxon>Rhabditina</taxon>
        <taxon>Rhabditomorpha</taxon>
        <taxon>Rhabditoidea</taxon>
        <taxon>Rhabditidae</taxon>
        <taxon>Peloderinae</taxon>
        <taxon>Caenorhabditis</taxon>
    </lineage>
</organism>
<name>A0A8R1EAG2_CAEJA</name>
<proteinExistence type="predicted"/>
<evidence type="ECO:0000313" key="4">
    <source>
        <dbReference type="EnsemblMetazoa" id="CJA31055a.1"/>
    </source>
</evidence>
<keyword evidence="1" id="KW-0175">Coiled coil</keyword>
<dbReference type="Pfam" id="PF00078">
    <property type="entry name" value="RVT_1"/>
    <property type="match status" value="1"/>
</dbReference>
<feature type="domain" description="Reverse transcriptase" evidence="3">
    <location>
        <begin position="216"/>
        <end position="448"/>
    </location>
</feature>
<feature type="coiled-coil region" evidence="1">
    <location>
        <begin position="70"/>
        <end position="97"/>
    </location>
</feature>
<evidence type="ECO:0000256" key="1">
    <source>
        <dbReference type="SAM" id="Coils"/>
    </source>
</evidence>
<sequence>MPSDGKRQFHGSPSQLTPNGKRSKTNDGNIPSSSVNSKSPSTITDYFLPVKKSIPNALNDQLLSKILISMDTLIAENRKLKDKVNSLEASIADLKSSFGNKKTFAEVVAKGISLPESQASIKRATMNATIHESRKSSIVIRQIDSQTTLNNDDLAQKISSECCVSHPVAVFRISDKMEGPLLIKMKFPTKEDASRVLSTFNSVKVKMPELKHFVIRPDLTKEELAKFRSSWKEAISKNNEAKKRLFTVRNLEVVKINYKKDQEPYSWELITYQSEILSNAGKKENTYSVYIDFRKAFDSVTTPKLIAKLSSYGIGGALIKWLSSFLTGRTQRINVNGSYSTLREVVSGVPQGSVLGPLLFLLFINDIGDNISSHYLLNEPLFRSSNRLHELMPSYLRSVSHSLAFVADSLKIPRSFFTSRCYRSGYAKDAVKSYVTRGDPSRMMSMTEIRQNLFTGSQWKSAQSDRYLASLTNTLTSAPATHAAISCSDWCSAIYNTCAAAKVDYKHVEIEKLFEYVNQHCNVSLT</sequence>
<feature type="compositionally biased region" description="Polar residues" evidence="2">
    <location>
        <begin position="11"/>
        <end position="20"/>
    </location>
</feature>
<feature type="compositionally biased region" description="Low complexity" evidence="2">
    <location>
        <begin position="29"/>
        <end position="40"/>
    </location>
</feature>
<dbReference type="Proteomes" id="UP000005237">
    <property type="component" value="Unassembled WGS sequence"/>
</dbReference>
<dbReference type="InterPro" id="IPR000477">
    <property type="entry name" value="RT_dom"/>
</dbReference>
<dbReference type="EnsemblMetazoa" id="CJA31055a.1">
    <property type="protein sequence ID" value="CJA31055a.1"/>
    <property type="gene ID" value="WBGene00206902"/>
</dbReference>
<dbReference type="AlphaFoldDB" id="A0A8R1EAG2"/>
<evidence type="ECO:0000259" key="3">
    <source>
        <dbReference type="PROSITE" id="PS50878"/>
    </source>
</evidence>
<keyword evidence="5" id="KW-1185">Reference proteome</keyword>
<reference evidence="5" key="1">
    <citation type="submission" date="2010-08" db="EMBL/GenBank/DDBJ databases">
        <authorList>
            <consortium name="Caenorhabditis japonica Sequencing Consortium"/>
            <person name="Wilson R.K."/>
        </authorList>
    </citation>
    <scope>NUCLEOTIDE SEQUENCE [LARGE SCALE GENOMIC DNA]</scope>
    <source>
        <strain evidence="5">DF5081</strain>
    </source>
</reference>
<accession>A0A8R1EAG2</accession>
<evidence type="ECO:0000313" key="5">
    <source>
        <dbReference type="Proteomes" id="UP000005237"/>
    </source>
</evidence>
<dbReference type="PANTHER" id="PTHR33332">
    <property type="entry name" value="REVERSE TRANSCRIPTASE DOMAIN-CONTAINING PROTEIN"/>
    <property type="match status" value="1"/>
</dbReference>
<evidence type="ECO:0000256" key="2">
    <source>
        <dbReference type="SAM" id="MobiDB-lite"/>
    </source>
</evidence>
<dbReference type="PROSITE" id="PS50878">
    <property type="entry name" value="RT_POL"/>
    <property type="match status" value="1"/>
</dbReference>
<feature type="region of interest" description="Disordered" evidence="2">
    <location>
        <begin position="1"/>
        <end position="40"/>
    </location>
</feature>
<protein>
    <submittedName>
        <fullName evidence="4">Reverse transcriptase domain-containing protein</fullName>
    </submittedName>
</protein>